<feature type="domain" description="DUF7730" evidence="1">
    <location>
        <begin position="162"/>
        <end position="242"/>
    </location>
</feature>
<dbReference type="AlphaFoldDB" id="A0A1L9S5W4"/>
<reference evidence="3" key="1">
    <citation type="journal article" date="2017" name="Genome Biol.">
        <title>Comparative genomics reveals high biological diversity and specific adaptations in the industrially and medically important fungal genus Aspergillus.</title>
        <authorList>
            <person name="de Vries R.P."/>
            <person name="Riley R."/>
            <person name="Wiebenga A."/>
            <person name="Aguilar-Osorio G."/>
            <person name="Amillis S."/>
            <person name="Uchima C.A."/>
            <person name="Anderluh G."/>
            <person name="Asadollahi M."/>
            <person name="Askin M."/>
            <person name="Barry K."/>
            <person name="Battaglia E."/>
            <person name="Bayram O."/>
            <person name="Benocci T."/>
            <person name="Braus-Stromeyer S.A."/>
            <person name="Caldana C."/>
            <person name="Canovas D."/>
            <person name="Cerqueira G.C."/>
            <person name="Chen F."/>
            <person name="Chen W."/>
            <person name="Choi C."/>
            <person name="Clum A."/>
            <person name="Dos Santos R.A."/>
            <person name="Damasio A.R."/>
            <person name="Diallinas G."/>
            <person name="Emri T."/>
            <person name="Fekete E."/>
            <person name="Flipphi M."/>
            <person name="Freyberg S."/>
            <person name="Gallo A."/>
            <person name="Gournas C."/>
            <person name="Habgood R."/>
            <person name="Hainaut M."/>
            <person name="Harispe M.L."/>
            <person name="Henrissat B."/>
            <person name="Hilden K.S."/>
            <person name="Hope R."/>
            <person name="Hossain A."/>
            <person name="Karabika E."/>
            <person name="Karaffa L."/>
            <person name="Karanyi Z."/>
            <person name="Krasevec N."/>
            <person name="Kuo A."/>
            <person name="Kusch H."/>
            <person name="LaButti K."/>
            <person name="Lagendijk E.L."/>
            <person name="Lapidus A."/>
            <person name="Levasseur A."/>
            <person name="Lindquist E."/>
            <person name="Lipzen A."/>
            <person name="Logrieco A.F."/>
            <person name="MacCabe A."/>
            <person name="Maekelae M.R."/>
            <person name="Malavazi I."/>
            <person name="Melin P."/>
            <person name="Meyer V."/>
            <person name="Mielnichuk N."/>
            <person name="Miskei M."/>
            <person name="Molnar A.P."/>
            <person name="Mule G."/>
            <person name="Ngan C.Y."/>
            <person name="Orejas M."/>
            <person name="Orosz E."/>
            <person name="Ouedraogo J.P."/>
            <person name="Overkamp K.M."/>
            <person name="Park H.-S."/>
            <person name="Perrone G."/>
            <person name="Piumi F."/>
            <person name="Punt P.J."/>
            <person name="Ram A.F."/>
            <person name="Ramon A."/>
            <person name="Rauscher S."/>
            <person name="Record E."/>
            <person name="Riano-Pachon D.M."/>
            <person name="Robert V."/>
            <person name="Roehrig J."/>
            <person name="Ruller R."/>
            <person name="Salamov A."/>
            <person name="Salih N.S."/>
            <person name="Samson R.A."/>
            <person name="Sandor E."/>
            <person name="Sanguinetti M."/>
            <person name="Schuetze T."/>
            <person name="Sepcic K."/>
            <person name="Shelest E."/>
            <person name="Sherlock G."/>
            <person name="Sophianopoulou V."/>
            <person name="Squina F.M."/>
            <person name="Sun H."/>
            <person name="Susca A."/>
            <person name="Todd R.B."/>
            <person name="Tsang A."/>
            <person name="Unkles S.E."/>
            <person name="van de Wiele N."/>
            <person name="van Rossen-Uffink D."/>
            <person name="Oliveira J.V."/>
            <person name="Vesth T.C."/>
            <person name="Visser J."/>
            <person name="Yu J.-H."/>
            <person name="Zhou M."/>
            <person name="Andersen M.R."/>
            <person name="Archer D.B."/>
            <person name="Baker S.E."/>
            <person name="Benoit I."/>
            <person name="Brakhage A.A."/>
            <person name="Braus G.H."/>
            <person name="Fischer R."/>
            <person name="Frisvad J.C."/>
            <person name="Goldman G.H."/>
            <person name="Houbraken J."/>
            <person name="Oakley B."/>
            <person name="Pocsi I."/>
            <person name="Scazzocchio C."/>
            <person name="Seiboth B."/>
            <person name="vanKuyk P.A."/>
            <person name="Wortman J."/>
            <person name="Dyer P.S."/>
            <person name="Grigoriev I.V."/>
        </authorList>
    </citation>
    <scope>NUCLEOTIDE SEQUENCE [LARGE SCALE GENOMIC DNA]</scope>
    <source>
        <strain evidence="3">CBS 506.65</strain>
    </source>
</reference>
<dbReference type="GeneID" id="34614631"/>
<keyword evidence="3" id="KW-1185">Reference proteome</keyword>
<gene>
    <name evidence="2" type="ORF">ASPZODRAFT_29093</name>
</gene>
<organism evidence="2 3">
    <name type="scientific">Penicilliopsis zonata CBS 506.65</name>
    <dbReference type="NCBI Taxonomy" id="1073090"/>
    <lineage>
        <taxon>Eukaryota</taxon>
        <taxon>Fungi</taxon>
        <taxon>Dikarya</taxon>
        <taxon>Ascomycota</taxon>
        <taxon>Pezizomycotina</taxon>
        <taxon>Eurotiomycetes</taxon>
        <taxon>Eurotiomycetidae</taxon>
        <taxon>Eurotiales</taxon>
        <taxon>Aspergillaceae</taxon>
        <taxon>Penicilliopsis</taxon>
    </lineage>
</organism>
<proteinExistence type="predicted"/>
<protein>
    <recommendedName>
        <fullName evidence="1">DUF7730 domain-containing protein</fullName>
    </recommendedName>
</protein>
<dbReference type="InterPro" id="IPR056632">
    <property type="entry name" value="DUF7730"/>
</dbReference>
<evidence type="ECO:0000313" key="2">
    <source>
        <dbReference type="EMBL" id="OJJ42542.1"/>
    </source>
</evidence>
<evidence type="ECO:0000313" key="3">
    <source>
        <dbReference type="Proteomes" id="UP000184188"/>
    </source>
</evidence>
<name>A0A1L9S5W4_9EURO</name>
<dbReference type="STRING" id="1073090.A0A1L9S5W4"/>
<dbReference type="VEuPathDB" id="FungiDB:ASPZODRAFT_29093"/>
<dbReference type="OrthoDB" id="4526789at2759"/>
<dbReference type="Pfam" id="PF24864">
    <property type="entry name" value="DUF7730"/>
    <property type="match status" value="1"/>
</dbReference>
<dbReference type="PANTHER" id="PTHR38790">
    <property type="entry name" value="2EXR DOMAIN-CONTAINING PROTEIN-RELATED"/>
    <property type="match status" value="1"/>
</dbReference>
<accession>A0A1L9S5W4</accession>
<sequence length="401" mass="46374">MASIKKWFRKRVSGKKDEPSPLSQLPLLPAQRPHCLTPSASSEDLTSYYLFNYGSFGCLPPEIRREILILAFGARTIHVDLSFGYPLIRENKLKRPGNHLAPRRTDKDTHYGIGSDLVTNNLMPRRWQWLSCVCHRSPPTLPEGCKATPLPYDDECLRATSCSYTLEDGTRKKRENLDSCFIGVLGWLLACHMAYTEGIDVLFATNTFHFSRLEILENLPGLFLRQRLARITSLEINWHSQKLNDRTGHYVYYLVWPWQQIPVGEPYTPFHNLCRLIPDVFPHAHHLYISFQDFLLEPRGEIFETFVVESITLRPIEEMVRVLGSGRQVKVALPKEAFGIMLTRNRESHGNDLIIETDKDNRHQVRVWKALEPTGDLGYWIAPGLDTFFPRYQADEHIFRL</sequence>
<dbReference type="Proteomes" id="UP000184188">
    <property type="component" value="Unassembled WGS sequence"/>
</dbReference>
<dbReference type="RefSeq" id="XP_022577052.1">
    <property type="nucleotide sequence ID" value="XM_022728167.1"/>
</dbReference>
<dbReference type="EMBL" id="KV878358">
    <property type="protein sequence ID" value="OJJ42542.1"/>
    <property type="molecule type" value="Genomic_DNA"/>
</dbReference>
<evidence type="ECO:0000259" key="1">
    <source>
        <dbReference type="Pfam" id="PF24864"/>
    </source>
</evidence>